<feature type="repeat" description="PPR" evidence="3">
    <location>
        <begin position="75"/>
        <end position="109"/>
    </location>
</feature>
<dbReference type="AlphaFoldDB" id="A0A2Z7A3I0"/>
<name>A0A2Z7A3I0_9LAMI</name>
<dbReference type="InterPro" id="IPR002885">
    <property type="entry name" value="PPR_rpt"/>
</dbReference>
<dbReference type="FunFam" id="1.25.40.10:FF:000280">
    <property type="entry name" value="Pentatricopeptide repeat-containing protein"/>
    <property type="match status" value="1"/>
</dbReference>
<protein>
    <submittedName>
        <fullName evidence="4">Tetratricopeptide repeat-like superfamily protein</fullName>
    </submittedName>
</protein>
<dbReference type="GO" id="GO:0009451">
    <property type="term" value="P:RNA modification"/>
    <property type="evidence" value="ECO:0007669"/>
    <property type="project" value="InterPro"/>
</dbReference>
<sequence length="300" mass="33692">MRLCGLVPDQYTFASVFRACSSLAILEQGKQAHGLLIKSQFSKNIVICTSLMDMYFKCSSSYEASLVFDKCLERNVVTWTALISGYGYNGRVVEVLASFHQMINEGFRPNQITFLAVLSACSHGGLVEEGRKYFSSMERDYGVKPRGRHYAAIVDLLGRGGRLEEAYVFVQMSPFKKHPAVWGALLGACKMHGNVEMVKLAAKNFFELEPENTGKYIVLCNAYATFGLWDNVAEIRNMMKGCGIKKEPGYSMVEVQMEAHFFFMGHNTHKQTKQICGLIEDMTCILKDNCDVLDLSIELE</sequence>
<comment type="similarity">
    <text evidence="2">Belongs to the PPR family. PCMP-E subfamily.</text>
</comment>
<dbReference type="Pfam" id="PF20431">
    <property type="entry name" value="E_motif"/>
    <property type="match status" value="1"/>
</dbReference>
<evidence type="ECO:0000256" key="1">
    <source>
        <dbReference type="ARBA" id="ARBA00022737"/>
    </source>
</evidence>
<reference evidence="4 5" key="1">
    <citation type="journal article" date="2015" name="Proc. Natl. Acad. Sci. U.S.A.">
        <title>The resurrection genome of Boea hygrometrica: A blueprint for survival of dehydration.</title>
        <authorList>
            <person name="Xiao L."/>
            <person name="Yang G."/>
            <person name="Zhang L."/>
            <person name="Yang X."/>
            <person name="Zhao S."/>
            <person name="Ji Z."/>
            <person name="Zhou Q."/>
            <person name="Hu M."/>
            <person name="Wang Y."/>
            <person name="Chen M."/>
            <person name="Xu Y."/>
            <person name="Jin H."/>
            <person name="Xiao X."/>
            <person name="Hu G."/>
            <person name="Bao F."/>
            <person name="Hu Y."/>
            <person name="Wan P."/>
            <person name="Li L."/>
            <person name="Deng X."/>
            <person name="Kuang T."/>
            <person name="Xiang C."/>
            <person name="Zhu J.K."/>
            <person name="Oliver M.J."/>
            <person name="He Y."/>
        </authorList>
    </citation>
    <scope>NUCLEOTIDE SEQUENCE [LARGE SCALE GENOMIC DNA]</scope>
    <source>
        <strain evidence="5">cv. XS01</strain>
    </source>
</reference>
<keyword evidence="1" id="KW-0677">Repeat</keyword>
<dbReference type="InterPro" id="IPR046848">
    <property type="entry name" value="E_motif"/>
</dbReference>
<dbReference type="EMBL" id="KV019564">
    <property type="protein sequence ID" value="KZV16104.1"/>
    <property type="molecule type" value="Genomic_DNA"/>
</dbReference>
<evidence type="ECO:0000313" key="4">
    <source>
        <dbReference type="EMBL" id="KZV16104.1"/>
    </source>
</evidence>
<keyword evidence="5" id="KW-1185">Reference proteome</keyword>
<organism evidence="4 5">
    <name type="scientific">Dorcoceras hygrometricum</name>
    <dbReference type="NCBI Taxonomy" id="472368"/>
    <lineage>
        <taxon>Eukaryota</taxon>
        <taxon>Viridiplantae</taxon>
        <taxon>Streptophyta</taxon>
        <taxon>Embryophyta</taxon>
        <taxon>Tracheophyta</taxon>
        <taxon>Spermatophyta</taxon>
        <taxon>Magnoliopsida</taxon>
        <taxon>eudicotyledons</taxon>
        <taxon>Gunneridae</taxon>
        <taxon>Pentapetalae</taxon>
        <taxon>asterids</taxon>
        <taxon>lamiids</taxon>
        <taxon>Lamiales</taxon>
        <taxon>Gesneriaceae</taxon>
        <taxon>Didymocarpoideae</taxon>
        <taxon>Trichosporeae</taxon>
        <taxon>Loxocarpinae</taxon>
        <taxon>Dorcoceras</taxon>
    </lineage>
</organism>
<dbReference type="OrthoDB" id="439028at2759"/>
<dbReference type="Gene3D" id="1.25.40.10">
    <property type="entry name" value="Tetratricopeptide repeat domain"/>
    <property type="match status" value="2"/>
</dbReference>
<evidence type="ECO:0000313" key="5">
    <source>
        <dbReference type="Proteomes" id="UP000250235"/>
    </source>
</evidence>
<dbReference type="Proteomes" id="UP000250235">
    <property type="component" value="Unassembled WGS sequence"/>
</dbReference>
<evidence type="ECO:0000256" key="3">
    <source>
        <dbReference type="PROSITE-ProRule" id="PRU00708"/>
    </source>
</evidence>
<dbReference type="Pfam" id="PF13041">
    <property type="entry name" value="PPR_2"/>
    <property type="match status" value="1"/>
</dbReference>
<accession>A0A2Z7A3I0</accession>
<proteinExistence type="inferred from homology"/>
<dbReference type="PANTHER" id="PTHR47926:SF347">
    <property type="entry name" value="PENTATRICOPEPTIDE REPEAT-CONTAINING PROTEIN"/>
    <property type="match status" value="1"/>
</dbReference>
<gene>
    <name evidence="4" type="ORF">F511_13240</name>
</gene>
<evidence type="ECO:0000256" key="2">
    <source>
        <dbReference type="ARBA" id="ARBA00061659"/>
    </source>
</evidence>
<dbReference type="InterPro" id="IPR011990">
    <property type="entry name" value="TPR-like_helical_dom_sf"/>
</dbReference>
<dbReference type="NCBIfam" id="TIGR00756">
    <property type="entry name" value="PPR"/>
    <property type="match status" value="2"/>
</dbReference>
<dbReference type="PROSITE" id="PS51375">
    <property type="entry name" value="PPR"/>
    <property type="match status" value="1"/>
</dbReference>
<dbReference type="FunFam" id="1.25.40.10:FF:000031">
    <property type="entry name" value="Pentatricopeptide repeat-containing protein mitochondrial"/>
    <property type="match status" value="1"/>
</dbReference>
<dbReference type="InterPro" id="IPR046960">
    <property type="entry name" value="PPR_At4g14850-like_plant"/>
</dbReference>
<dbReference type="PANTHER" id="PTHR47926">
    <property type="entry name" value="PENTATRICOPEPTIDE REPEAT-CONTAINING PROTEIN"/>
    <property type="match status" value="1"/>
</dbReference>
<dbReference type="GO" id="GO:0003723">
    <property type="term" value="F:RNA binding"/>
    <property type="evidence" value="ECO:0007669"/>
    <property type="project" value="InterPro"/>
</dbReference>